<dbReference type="AlphaFoldDB" id="G0TV68"/>
<sequence>MIKTLISLFILVITAAFSATLGVQSRDITVDTERDEDLRYEYLSMLDDADLKLMLHEKGESFLHLETKEQLIDALIKLEQKEKSQNNVLHTSTIQHELRVEYCSG</sequence>
<proteinExistence type="predicted"/>
<evidence type="ECO:0000313" key="2">
    <source>
        <dbReference type="EMBL" id="CCC47834.1"/>
    </source>
</evidence>
<keyword evidence="1" id="KW-0732">Signal</keyword>
<organism evidence="2">
    <name type="scientific">Trypanosoma vivax (strain Y486)</name>
    <dbReference type="NCBI Taxonomy" id="1055687"/>
    <lineage>
        <taxon>Eukaryota</taxon>
        <taxon>Discoba</taxon>
        <taxon>Euglenozoa</taxon>
        <taxon>Kinetoplastea</taxon>
        <taxon>Metakinetoplastina</taxon>
        <taxon>Trypanosomatida</taxon>
        <taxon>Trypanosomatidae</taxon>
        <taxon>Trypanosoma</taxon>
        <taxon>Duttonella</taxon>
    </lineage>
</organism>
<feature type="signal peptide" evidence="1">
    <location>
        <begin position="1"/>
        <end position="25"/>
    </location>
</feature>
<protein>
    <submittedName>
        <fullName evidence="2">Uncharacterized protein</fullName>
    </submittedName>
</protein>
<gene>
    <name evidence="2" type="ORF">TVY486_0500440</name>
</gene>
<reference evidence="2" key="1">
    <citation type="journal article" date="2012" name="Proc. Natl. Acad. Sci. U.S.A.">
        <title>Antigenic diversity is generated by distinct evolutionary mechanisms in African trypanosome species.</title>
        <authorList>
            <person name="Jackson A.P."/>
            <person name="Berry A."/>
            <person name="Aslett M."/>
            <person name="Allison H.C."/>
            <person name="Burton P."/>
            <person name="Vavrova-Anderson J."/>
            <person name="Brown R."/>
            <person name="Browne H."/>
            <person name="Corton N."/>
            <person name="Hauser H."/>
            <person name="Gamble J."/>
            <person name="Gilderthorp R."/>
            <person name="Marcello L."/>
            <person name="McQuillan J."/>
            <person name="Otto T.D."/>
            <person name="Quail M.A."/>
            <person name="Sanders M.J."/>
            <person name="van Tonder A."/>
            <person name="Ginger M.L."/>
            <person name="Field M.C."/>
            <person name="Barry J.D."/>
            <person name="Hertz-Fowler C."/>
            <person name="Berriman M."/>
        </authorList>
    </citation>
    <scope>NUCLEOTIDE SEQUENCE</scope>
    <source>
        <strain evidence="2">Y486</strain>
    </source>
</reference>
<dbReference type="EMBL" id="HE573021">
    <property type="protein sequence ID" value="CCC47834.1"/>
    <property type="molecule type" value="Genomic_DNA"/>
</dbReference>
<dbReference type="OMA" id="DNEATDY"/>
<feature type="chain" id="PRO_5003409822" evidence="1">
    <location>
        <begin position="26"/>
        <end position="105"/>
    </location>
</feature>
<accession>G0TV68</accession>
<name>G0TV68_TRYVY</name>
<evidence type="ECO:0000256" key="1">
    <source>
        <dbReference type="SAM" id="SignalP"/>
    </source>
</evidence>